<comment type="caution">
    <text evidence="1">The sequence shown here is derived from an EMBL/GenBank/DDBJ whole genome shotgun (WGS) entry which is preliminary data.</text>
</comment>
<gene>
    <name evidence="1" type="ORF">A4X09_0g4947</name>
</gene>
<dbReference type="Proteomes" id="UP000078113">
    <property type="component" value="Unassembled WGS sequence"/>
</dbReference>
<protein>
    <submittedName>
        <fullName evidence="1">Uncharacterized protein</fullName>
    </submittedName>
</protein>
<accession>A0A8X7T4J3</accession>
<evidence type="ECO:0000313" key="2">
    <source>
        <dbReference type="Proteomes" id="UP000078113"/>
    </source>
</evidence>
<reference evidence="1" key="2">
    <citation type="journal article" date="2019" name="IMA Fungus">
        <title>Genome sequencing and comparison of five Tilletia species to identify candidate genes for the detection of regulated species infecting wheat.</title>
        <authorList>
            <person name="Nguyen H.D.T."/>
            <person name="Sultana T."/>
            <person name="Kesanakurti P."/>
            <person name="Hambleton S."/>
        </authorList>
    </citation>
    <scope>NUCLEOTIDE SEQUENCE</scope>
    <source>
        <strain evidence="1">DAOMC 236422</strain>
    </source>
</reference>
<name>A0A8X7T4J3_9BASI</name>
<dbReference type="EMBL" id="LWDG02000231">
    <property type="protein sequence ID" value="KAE8267393.1"/>
    <property type="molecule type" value="Genomic_DNA"/>
</dbReference>
<sequence>MPVAIDSEDAFLSSPDPLLESNKPSLSALAEQRLPIVIPWHPEQVIYPGQLFHSRLSRTQNPWSKISPFIDAEQEQETGRVPRRMVYLSADGGTSGSFKSTKSQSTTAKEDHESYGFTATVDLGFCSASGSLQYDRHLSTNNDDVKTSVRSSYRCGSVLLRQAPELTTEAQIELKYGDGLEGFEDRFGDYYLFGYNIGGDNTMMVSTNSQSMSLAERRTLSVKIESFFFDIEFTTHFDSAEASASASLRVTGYDSLLHTVIDQSQSWAASATADFDRMQRDTAKMRNLGSTLPTRVEKKAEEVGLLLSPTAVFGDRAVKVNNSPYTPIAALERDVDESLCERLVKSGLVVEMVLIPVRSLRSVQYWITEDDII</sequence>
<proteinExistence type="predicted"/>
<dbReference type="AlphaFoldDB" id="A0A8X7T4J3"/>
<evidence type="ECO:0000313" key="1">
    <source>
        <dbReference type="EMBL" id="KAE8267393.1"/>
    </source>
</evidence>
<keyword evidence="2" id="KW-1185">Reference proteome</keyword>
<organism evidence="1 2">
    <name type="scientific">Tilletia walkeri</name>
    <dbReference type="NCBI Taxonomy" id="117179"/>
    <lineage>
        <taxon>Eukaryota</taxon>
        <taxon>Fungi</taxon>
        <taxon>Dikarya</taxon>
        <taxon>Basidiomycota</taxon>
        <taxon>Ustilaginomycotina</taxon>
        <taxon>Exobasidiomycetes</taxon>
        <taxon>Tilletiales</taxon>
        <taxon>Tilletiaceae</taxon>
        <taxon>Tilletia</taxon>
    </lineage>
</organism>
<reference evidence="1" key="1">
    <citation type="submission" date="2016-04" db="EMBL/GenBank/DDBJ databases">
        <authorList>
            <person name="Nguyen H.D."/>
            <person name="Samba Siva P."/>
            <person name="Cullis J."/>
            <person name="Levesque C.A."/>
            <person name="Hambleton S."/>
        </authorList>
    </citation>
    <scope>NUCLEOTIDE SEQUENCE</scope>
    <source>
        <strain evidence="1">DAOMC 236422</strain>
    </source>
</reference>